<feature type="binding site" evidence="12">
    <location>
        <position position="35"/>
    </location>
    <ligand>
        <name>GTP</name>
        <dbReference type="ChEBI" id="CHEBI:37565"/>
    </ligand>
</feature>
<dbReference type="InterPro" id="IPR006687">
    <property type="entry name" value="Small_GTPase_SAR1"/>
</dbReference>
<sequence length="172" mass="19762">MGNTLSQTLYAFLQYFGLYSKHVTIAVIGLDNAGKTTMLYRIQNNKIIQMAPSLHVNEESFTFNGISFKALFEYYGNDFCVKLMQVFYFDYTHLSSFPCRRVRFKSSILQSKELCFLSEMPSVKNHPFGLLLNKCDRPDMISSEDVLSAVFQTSSLRPESIYTVLRWLASVV</sequence>
<evidence type="ECO:0000256" key="12">
    <source>
        <dbReference type="PIRSR" id="PIRSR606687-2"/>
    </source>
</evidence>
<dbReference type="GO" id="GO:0005794">
    <property type="term" value="C:Golgi apparatus"/>
    <property type="evidence" value="ECO:0007669"/>
    <property type="project" value="UniProtKB-SubCell"/>
</dbReference>
<dbReference type="InterPro" id="IPR027417">
    <property type="entry name" value="P-loop_NTPase"/>
</dbReference>
<feature type="binding site" evidence="12">
    <location>
        <position position="36"/>
    </location>
    <ligand>
        <name>GTP</name>
        <dbReference type="ChEBI" id="CHEBI:37565"/>
    </ligand>
</feature>
<name>D8M733_BLAHO</name>
<evidence type="ECO:0000256" key="1">
    <source>
        <dbReference type="ARBA" id="ARBA00004240"/>
    </source>
</evidence>
<evidence type="ECO:0000256" key="2">
    <source>
        <dbReference type="ARBA" id="ARBA00004555"/>
    </source>
</evidence>
<protein>
    <submittedName>
        <fullName evidence="15">Uncharacterized protein</fullName>
    </submittedName>
</protein>
<dbReference type="SMART" id="SM00178">
    <property type="entry name" value="SAR"/>
    <property type="match status" value="1"/>
</dbReference>
<dbReference type="InterPro" id="IPR006689">
    <property type="entry name" value="Small_GTPase_ARF/SAR"/>
</dbReference>
<dbReference type="PRINTS" id="PR00328">
    <property type="entry name" value="SAR1GTPBP"/>
</dbReference>
<feature type="binding site" evidence="12">
    <location>
        <position position="136"/>
    </location>
    <ligand>
        <name>GTP</name>
        <dbReference type="ChEBI" id="CHEBI:37565"/>
    </ligand>
</feature>
<keyword evidence="11" id="KW-0479">Metal-binding</keyword>
<evidence type="ECO:0000256" key="6">
    <source>
        <dbReference type="ARBA" id="ARBA00022824"/>
    </source>
</evidence>
<evidence type="ECO:0000256" key="3">
    <source>
        <dbReference type="ARBA" id="ARBA00007507"/>
    </source>
</evidence>
<dbReference type="Gene3D" id="3.40.50.300">
    <property type="entry name" value="P-loop containing nucleotide triphosphate hydrolases"/>
    <property type="match status" value="1"/>
</dbReference>
<dbReference type="GO" id="GO:0005783">
    <property type="term" value="C:endoplasmic reticulum"/>
    <property type="evidence" value="ECO:0007669"/>
    <property type="project" value="UniProtKB-SubCell"/>
</dbReference>
<dbReference type="RefSeq" id="XP_012897920.1">
    <property type="nucleotide sequence ID" value="XM_013042466.1"/>
</dbReference>
<proteinExistence type="inferred from homology"/>
<keyword evidence="11" id="KW-0460">Magnesium</keyword>
<evidence type="ECO:0000256" key="13">
    <source>
        <dbReference type="PIRSR" id="PIRSR606689-1"/>
    </source>
</evidence>
<dbReference type="Proteomes" id="UP000008312">
    <property type="component" value="Unassembled WGS sequence"/>
</dbReference>
<feature type="binding site" evidence="13">
    <location>
        <begin position="29"/>
        <end position="36"/>
    </location>
    <ligand>
        <name>GTP</name>
        <dbReference type="ChEBI" id="CHEBI:37565"/>
    </ligand>
</feature>
<dbReference type="GO" id="GO:0006886">
    <property type="term" value="P:intracellular protein transport"/>
    <property type="evidence" value="ECO:0007669"/>
    <property type="project" value="InterPro"/>
</dbReference>
<keyword evidence="7" id="KW-0931">ER-Golgi transport</keyword>
<keyword evidence="8" id="KW-0653">Protein transport</keyword>
<organism evidence="15">
    <name type="scientific">Blastocystis hominis</name>
    <dbReference type="NCBI Taxonomy" id="12968"/>
    <lineage>
        <taxon>Eukaryota</taxon>
        <taxon>Sar</taxon>
        <taxon>Stramenopiles</taxon>
        <taxon>Bigyra</taxon>
        <taxon>Opalozoa</taxon>
        <taxon>Opalinata</taxon>
        <taxon>Blastocystidae</taxon>
        <taxon>Blastocystis</taxon>
    </lineage>
</organism>
<dbReference type="GO" id="GO:0005525">
    <property type="term" value="F:GTP binding"/>
    <property type="evidence" value="ECO:0007669"/>
    <property type="project" value="UniProtKB-KW"/>
</dbReference>
<dbReference type="PANTHER" id="PTHR45684">
    <property type="entry name" value="RE74312P"/>
    <property type="match status" value="1"/>
</dbReference>
<feature type="binding site" evidence="14">
    <location>
        <position position="36"/>
    </location>
    <ligand>
        <name>Mg(2+)</name>
        <dbReference type="ChEBI" id="CHEBI:18420"/>
    </ligand>
</feature>
<evidence type="ECO:0000256" key="7">
    <source>
        <dbReference type="ARBA" id="ARBA00022892"/>
    </source>
</evidence>
<keyword evidence="4" id="KW-0813">Transport</keyword>
<keyword evidence="16" id="KW-1185">Reference proteome</keyword>
<evidence type="ECO:0000256" key="9">
    <source>
        <dbReference type="ARBA" id="ARBA00023034"/>
    </source>
</evidence>
<feature type="binding site" evidence="12">
    <location>
        <position position="34"/>
    </location>
    <ligand>
        <name>GTP</name>
        <dbReference type="ChEBI" id="CHEBI:37565"/>
    </ligand>
</feature>
<accession>D8M733</accession>
<evidence type="ECO:0000256" key="4">
    <source>
        <dbReference type="ARBA" id="ARBA00022448"/>
    </source>
</evidence>
<keyword evidence="5 12" id="KW-0547">Nucleotide-binding</keyword>
<dbReference type="GeneID" id="24922817"/>
<feature type="binding site" evidence="13">
    <location>
        <position position="76"/>
    </location>
    <ligand>
        <name>GTP</name>
        <dbReference type="ChEBI" id="CHEBI:37565"/>
    </ligand>
</feature>
<feature type="binding site" evidence="12">
    <location>
        <position position="134"/>
    </location>
    <ligand>
        <name>GTP</name>
        <dbReference type="ChEBI" id="CHEBI:37565"/>
    </ligand>
</feature>
<keyword evidence="9" id="KW-0333">Golgi apparatus</keyword>
<feature type="binding site" evidence="12">
    <location>
        <position position="37"/>
    </location>
    <ligand>
        <name>GTP</name>
        <dbReference type="ChEBI" id="CHEBI:37565"/>
    </ligand>
</feature>
<gene>
    <name evidence="15" type="ORF">GSBLH_T00006693001</name>
</gene>
<evidence type="ECO:0000256" key="10">
    <source>
        <dbReference type="ARBA" id="ARBA00023134"/>
    </source>
</evidence>
<dbReference type="Pfam" id="PF00025">
    <property type="entry name" value="Arf"/>
    <property type="match status" value="1"/>
</dbReference>
<dbReference type="InParanoid" id="D8M733"/>
<evidence type="ECO:0000313" key="15">
    <source>
        <dbReference type="EMBL" id="CBK23872.2"/>
    </source>
</evidence>
<feature type="binding site" evidence="12">
    <location>
        <position position="32"/>
    </location>
    <ligand>
        <name>GTP</name>
        <dbReference type="ChEBI" id="CHEBI:37565"/>
    </ligand>
</feature>
<feature type="binding site" evidence="12">
    <location>
        <position position="133"/>
    </location>
    <ligand>
        <name>GTP</name>
        <dbReference type="ChEBI" id="CHEBI:37565"/>
    </ligand>
</feature>
<evidence type="ECO:0000256" key="8">
    <source>
        <dbReference type="ARBA" id="ARBA00022927"/>
    </source>
</evidence>
<dbReference type="GO" id="GO:0016192">
    <property type="term" value="P:vesicle-mediated transport"/>
    <property type="evidence" value="ECO:0007669"/>
    <property type="project" value="UniProtKB-KW"/>
</dbReference>
<dbReference type="SUPFAM" id="SSF52540">
    <property type="entry name" value="P-loop containing nucleoside triphosphate hydrolases"/>
    <property type="match status" value="1"/>
</dbReference>
<comment type="subcellular location">
    <subcellularLocation>
        <location evidence="1">Endoplasmic reticulum</location>
    </subcellularLocation>
    <subcellularLocation>
        <location evidence="2">Golgi apparatus</location>
    </subcellularLocation>
</comment>
<evidence type="ECO:0000256" key="11">
    <source>
        <dbReference type="PIRSR" id="PIRSR606687-1"/>
    </source>
</evidence>
<keyword evidence="6" id="KW-0256">Endoplasmic reticulum</keyword>
<feature type="binding site" evidence="13">
    <location>
        <begin position="133"/>
        <end position="136"/>
    </location>
    <ligand>
        <name>GTP</name>
        <dbReference type="ChEBI" id="CHEBI:37565"/>
    </ligand>
</feature>
<comment type="similarity">
    <text evidence="3">Belongs to the small GTPase superfamily. SAR1 family.</text>
</comment>
<keyword evidence="10 13" id="KW-0342">GTP-binding</keyword>
<dbReference type="GO" id="GO:0003924">
    <property type="term" value="F:GTPase activity"/>
    <property type="evidence" value="ECO:0007669"/>
    <property type="project" value="InterPro"/>
</dbReference>
<feature type="binding site" evidence="14">
    <location>
        <position position="53"/>
    </location>
    <ligand>
        <name>Mg(2+)</name>
        <dbReference type="ChEBI" id="CHEBI:18420"/>
    </ligand>
</feature>
<dbReference type="OrthoDB" id="2011769at2759"/>
<dbReference type="AlphaFoldDB" id="D8M733"/>
<evidence type="ECO:0000256" key="14">
    <source>
        <dbReference type="PIRSR" id="PIRSR606689-2"/>
    </source>
</evidence>
<feature type="binding site" evidence="11">
    <location>
        <position position="31"/>
    </location>
    <ligand>
        <name>Mg(2+)</name>
        <dbReference type="ChEBI" id="CHEBI:18420"/>
    </ligand>
</feature>
<evidence type="ECO:0000256" key="5">
    <source>
        <dbReference type="ARBA" id="ARBA00022741"/>
    </source>
</evidence>
<reference evidence="15" key="1">
    <citation type="submission" date="2010-02" db="EMBL/GenBank/DDBJ databases">
        <title>Sequencing and annotation of the Blastocystis hominis genome.</title>
        <authorList>
            <person name="Wincker P."/>
        </authorList>
    </citation>
    <scope>NUCLEOTIDE SEQUENCE</scope>
    <source>
        <strain evidence="15">Singapore isolate B</strain>
    </source>
</reference>
<dbReference type="EMBL" id="FN668672">
    <property type="protein sequence ID" value="CBK23872.2"/>
    <property type="molecule type" value="Genomic_DNA"/>
</dbReference>
<evidence type="ECO:0000313" key="16">
    <source>
        <dbReference type="Proteomes" id="UP000008312"/>
    </source>
</evidence>
<dbReference type="GO" id="GO:0046872">
    <property type="term" value="F:metal ion binding"/>
    <property type="evidence" value="ECO:0007669"/>
    <property type="project" value="UniProtKB-KW"/>
</dbReference>